<keyword evidence="2" id="KW-1185">Reference proteome</keyword>
<organism evidence="1 2">
    <name type="scientific">candidate division MSBL1 archaeon SCGC-AAA259E22</name>
    <dbReference type="NCBI Taxonomy" id="1698265"/>
    <lineage>
        <taxon>Archaea</taxon>
        <taxon>Methanobacteriati</taxon>
        <taxon>Methanobacteriota</taxon>
        <taxon>candidate division MSBL1</taxon>
    </lineage>
</organism>
<comment type="caution">
    <text evidence="1">The sequence shown here is derived from an EMBL/GenBank/DDBJ whole genome shotgun (WGS) entry which is preliminary data.</text>
</comment>
<proteinExistence type="predicted"/>
<gene>
    <name evidence="1" type="ORF">AKJ66_02590</name>
</gene>
<dbReference type="Proteomes" id="UP000070657">
    <property type="component" value="Unassembled WGS sequence"/>
</dbReference>
<reference evidence="1 2" key="1">
    <citation type="journal article" date="2016" name="Sci. Rep.">
        <title>Metabolic traits of an uncultured archaeal lineage -MSBL1- from brine pools of the Red Sea.</title>
        <authorList>
            <person name="Mwirichia R."/>
            <person name="Alam I."/>
            <person name="Rashid M."/>
            <person name="Vinu M."/>
            <person name="Ba-Alawi W."/>
            <person name="Anthony Kamau A."/>
            <person name="Kamanda Ngugi D."/>
            <person name="Goker M."/>
            <person name="Klenk H.P."/>
            <person name="Bajic V."/>
            <person name="Stingl U."/>
        </authorList>
    </citation>
    <scope>NUCLEOTIDE SEQUENCE [LARGE SCALE GENOMIC DNA]</scope>
    <source>
        <strain evidence="1">SCGC-AAA259E22</strain>
    </source>
</reference>
<accession>A0A133UG93</accession>
<name>A0A133UG93_9EURY</name>
<dbReference type="AlphaFoldDB" id="A0A133UG93"/>
<protein>
    <submittedName>
        <fullName evidence="1">Uncharacterized protein</fullName>
    </submittedName>
</protein>
<evidence type="ECO:0000313" key="2">
    <source>
        <dbReference type="Proteomes" id="UP000070657"/>
    </source>
</evidence>
<dbReference type="EMBL" id="LHXP01000026">
    <property type="protein sequence ID" value="KXA93194.1"/>
    <property type="molecule type" value="Genomic_DNA"/>
</dbReference>
<sequence length="78" mass="9380">MYFEQILDELDLTYKEYEETFYEFQKTAAKSEGPIETVGNWNNDKTKEQRRAFLKGMLLDYFLRKASEADQIIDEILR</sequence>
<evidence type="ECO:0000313" key="1">
    <source>
        <dbReference type="EMBL" id="KXA93194.1"/>
    </source>
</evidence>